<organism evidence="1">
    <name type="scientific">Rhizophora mucronata</name>
    <name type="common">Asiatic mangrove</name>
    <dbReference type="NCBI Taxonomy" id="61149"/>
    <lineage>
        <taxon>Eukaryota</taxon>
        <taxon>Viridiplantae</taxon>
        <taxon>Streptophyta</taxon>
        <taxon>Embryophyta</taxon>
        <taxon>Tracheophyta</taxon>
        <taxon>Spermatophyta</taxon>
        <taxon>Magnoliopsida</taxon>
        <taxon>eudicotyledons</taxon>
        <taxon>Gunneridae</taxon>
        <taxon>Pentapetalae</taxon>
        <taxon>rosids</taxon>
        <taxon>fabids</taxon>
        <taxon>Malpighiales</taxon>
        <taxon>Rhizophoraceae</taxon>
        <taxon>Rhizophora</taxon>
    </lineage>
</organism>
<accession>A0A2P2Q7L5</accession>
<name>A0A2P2Q7L5_RHIMU</name>
<evidence type="ECO:0000313" key="1">
    <source>
        <dbReference type="EMBL" id="MBX62978.1"/>
    </source>
</evidence>
<reference evidence="1" key="1">
    <citation type="submission" date="2018-02" db="EMBL/GenBank/DDBJ databases">
        <title>Rhizophora mucronata_Transcriptome.</title>
        <authorList>
            <person name="Meera S.P."/>
            <person name="Sreeshan A."/>
            <person name="Augustine A."/>
        </authorList>
    </citation>
    <scope>NUCLEOTIDE SEQUENCE</scope>
    <source>
        <tissue evidence="1">Leaf</tissue>
    </source>
</reference>
<dbReference type="EMBL" id="GGEC01082494">
    <property type="protein sequence ID" value="MBX62978.1"/>
    <property type="molecule type" value="Transcribed_RNA"/>
</dbReference>
<proteinExistence type="predicted"/>
<dbReference type="AlphaFoldDB" id="A0A2P2Q7L5"/>
<sequence length="22" mass="2650">MRQSLLFNLARKFRSLEDRVIG</sequence>
<protein>
    <submittedName>
        <fullName evidence="1">Uncharacterized protein</fullName>
    </submittedName>
</protein>